<dbReference type="Pfam" id="PF01121">
    <property type="entry name" value="CoaE"/>
    <property type="match status" value="1"/>
</dbReference>
<dbReference type="PROSITE" id="PS51219">
    <property type="entry name" value="DPCK"/>
    <property type="match status" value="1"/>
</dbReference>
<dbReference type="GO" id="GO:0005524">
    <property type="term" value="F:ATP binding"/>
    <property type="evidence" value="ECO:0007669"/>
    <property type="project" value="UniProtKB-UniRule"/>
</dbReference>
<keyword evidence="2 3" id="KW-0067">ATP-binding</keyword>
<dbReference type="CDD" id="cd02022">
    <property type="entry name" value="DPCK"/>
    <property type="match status" value="1"/>
</dbReference>
<dbReference type="EC" id="2.7.1.24" evidence="3 4"/>
<keyword evidence="3 5" id="KW-0418">Kinase</keyword>
<comment type="subcellular location">
    <subcellularLocation>
        <location evidence="3">Cytoplasm</location>
    </subcellularLocation>
</comment>
<reference evidence="5 6" key="1">
    <citation type="journal article" date="2015" name="Genome Announc.">
        <title>Expanding the biotechnology potential of lactobacilli through comparative genomics of 213 strains and associated genera.</title>
        <authorList>
            <person name="Sun Z."/>
            <person name="Harris H.M."/>
            <person name="McCann A."/>
            <person name="Guo C."/>
            <person name="Argimon S."/>
            <person name="Zhang W."/>
            <person name="Yang X."/>
            <person name="Jeffery I.B."/>
            <person name="Cooney J.C."/>
            <person name="Kagawa T.F."/>
            <person name="Liu W."/>
            <person name="Song Y."/>
            <person name="Salvetti E."/>
            <person name="Wrobel A."/>
            <person name="Rasinkangas P."/>
            <person name="Parkhill J."/>
            <person name="Rea M.C."/>
            <person name="O'Sullivan O."/>
            <person name="Ritari J."/>
            <person name="Douillard F.P."/>
            <person name="Paul Ross R."/>
            <person name="Yang R."/>
            <person name="Briner A.E."/>
            <person name="Felis G.E."/>
            <person name="de Vos W.M."/>
            <person name="Barrangou R."/>
            <person name="Klaenhammer T.R."/>
            <person name="Caufield P.W."/>
            <person name="Cui Y."/>
            <person name="Zhang H."/>
            <person name="O'Toole P.W."/>
        </authorList>
    </citation>
    <scope>NUCLEOTIDE SEQUENCE [LARGE SCALE GENOMIC DNA]</scope>
    <source>
        <strain evidence="5 6">DSM 15945</strain>
    </source>
</reference>
<proteinExistence type="inferred from homology"/>
<evidence type="ECO:0000313" key="5">
    <source>
        <dbReference type="EMBL" id="KRL84395.1"/>
    </source>
</evidence>
<comment type="function">
    <text evidence="3">Catalyzes the phosphorylation of the 3'-hydroxyl group of dephosphocoenzyme A to form coenzyme A.</text>
</comment>
<dbReference type="GO" id="GO:0005737">
    <property type="term" value="C:cytoplasm"/>
    <property type="evidence" value="ECO:0007669"/>
    <property type="project" value="UniProtKB-SubCell"/>
</dbReference>
<keyword evidence="3" id="KW-0963">Cytoplasm</keyword>
<keyword evidence="6" id="KW-1185">Reference proteome</keyword>
<dbReference type="PANTHER" id="PTHR10695:SF46">
    <property type="entry name" value="BIFUNCTIONAL COENZYME A SYNTHASE-RELATED"/>
    <property type="match status" value="1"/>
</dbReference>
<organism evidence="5 6">
    <name type="scientific">Lacticaseibacillus pantheris DSM 15945 = JCM 12539 = NBRC 106106</name>
    <dbReference type="NCBI Taxonomy" id="1423783"/>
    <lineage>
        <taxon>Bacteria</taxon>
        <taxon>Bacillati</taxon>
        <taxon>Bacillota</taxon>
        <taxon>Bacilli</taxon>
        <taxon>Lactobacillales</taxon>
        <taxon>Lactobacillaceae</taxon>
        <taxon>Lacticaseibacillus</taxon>
    </lineage>
</organism>
<dbReference type="HAMAP" id="MF_00376">
    <property type="entry name" value="Dephospho_CoA_kinase"/>
    <property type="match status" value="1"/>
</dbReference>
<name>A0A0R1U3R9_9LACO</name>
<protein>
    <recommendedName>
        <fullName evidence="3 4">Dephospho-CoA kinase</fullName>
        <ecNumber evidence="3 4">2.7.1.24</ecNumber>
    </recommendedName>
    <alternativeName>
        <fullName evidence="3">Dephosphocoenzyme A kinase</fullName>
    </alternativeName>
</protein>
<dbReference type="SUPFAM" id="SSF52540">
    <property type="entry name" value="P-loop containing nucleoside triphosphate hydrolases"/>
    <property type="match status" value="1"/>
</dbReference>
<dbReference type="EMBL" id="AZFJ01000062">
    <property type="protein sequence ID" value="KRL84395.1"/>
    <property type="molecule type" value="Genomic_DNA"/>
</dbReference>
<keyword evidence="3" id="KW-0173">Coenzyme A biosynthesis</keyword>
<comment type="catalytic activity">
    <reaction evidence="3">
        <text>3'-dephospho-CoA + ATP = ADP + CoA + H(+)</text>
        <dbReference type="Rhea" id="RHEA:18245"/>
        <dbReference type="ChEBI" id="CHEBI:15378"/>
        <dbReference type="ChEBI" id="CHEBI:30616"/>
        <dbReference type="ChEBI" id="CHEBI:57287"/>
        <dbReference type="ChEBI" id="CHEBI:57328"/>
        <dbReference type="ChEBI" id="CHEBI:456216"/>
        <dbReference type="EC" id="2.7.1.24"/>
    </reaction>
</comment>
<dbReference type="GO" id="GO:0004140">
    <property type="term" value="F:dephospho-CoA kinase activity"/>
    <property type="evidence" value="ECO:0007669"/>
    <property type="project" value="UniProtKB-UniRule"/>
</dbReference>
<dbReference type="UniPathway" id="UPA00241">
    <property type="reaction ID" value="UER00356"/>
</dbReference>
<dbReference type="Gene3D" id="3.40.50.300">
    <property type="entry name" value="P-loop containing nucleotide triphosphate hydrolases"/>
    <property type="match status" value="1"/>
</dbReference>
<evidence type="ECO:0000256" key="1">
    <source>
        <dbReference type="ARBA" id="ARBA00022741"/>
    </source>
</evidence>
<dbReference type="NCBIfam" id="TIGR00152">
    <property type="entry name" value="dephospho-CoA kinase"/>
    <property type="match status" value="1"/>
</dbReference>
<comment type="pathway">
    <text evidence="3">Cofactor biosynthesis; coenzyme A biosynthesis; CoA from (R)-pantothenate: step 5/5.</text>
</comment>
<evidence type="ECO:0000313" key="6">
    <source>
        <dbReference type="Proteomes" id="UP000051922"/>
    </source>
</evidence>
<dbReference type="GO" id="GO:0015937">
    <property type="term" value="P:coenzyme A biosynthetic process"/>
    <property type="evidence" value="ECO:0007669"/>
    <property type="project" value="UniProtKB-UniRule"/>
</dbReference>
<comment type="caution">
    <text evidence="5">The sequence shown here is derived from an EMBL/GenBank/DDBJ whole genome shotgun (WGS) entry which is preliminary data.</text>
</comment>
<dbReference type="AlphaFoldDB" id="A0A0R1U3R9"/>
<dbReference type="Proteomes" id="UP000051922">
    <property type="component" value="Unassembled WGS sequence"/>
</dbReference>
<accession>A0A0R1U3R9</accession>
<dbReference type="InterPro" id="IPR001977">
    <property type="entry name" value="Depp_CoAkinase"/>
</dbReference>
<comment type="similarity">
    <text evidence="3">Belongs to the CoaE family.</text>
</comment>
<dbReference type="InterPro" id="IPR027417">
    <property type="entry name" value="P-loop_NTPase"/>
</dbReference>
<sequence>MEELGMTYKLGITGGIATGKTTVANDFRAAGYPVIDLDVIARAVAAPGSKILSQLQHEFGSMIIQGDGTLNRGLLGKVVFGHPRRLSKLNAIIQPAIRERFEGELAEAVATGADLVVADVPLLYEQKYEDYFDGVAVVTVPAKQQQERLAVRDGLTVNEALARIDAQLPLDEKVARADFAINTDVPAELRRVEVQQLIAHILNTHKL</sequence>
<evidence type="ECO:0000256" key="4">
    <source>
        <dbReference type="NCBIfam" id="TIGR00152"/>
    </source>
</evidence>
<evidence type="ECO:0000256" key="3">
    <source>
        <dbReference type="HAMAP-Rule" id="MF_00376"/>
    </source>
</evidence>
<keyword evidence="3" id="KW-0808">Transferase</keyword>
<dbReference type="PATRIC" id="fig|1423783.4.peg.2299"/>
<gene>
    <name evidence="3" type="primary">coaE</name>
    <name evidence="5" type="ORF">FC50_GL002245</name>
</gene>
<dbReference type="STRING" id="1423783.FC50_GL002245"/>
<evidence type="ECO:0000256" key="2">
    <source>
        <dbReference type="ARBA" id="ARBA00022840"/>
    </source>
</evidence>
<dbReference type="PANTHER" id="PTHR10695">
    <property type="entry name" value="DEPHOSPHO-COA KINASE-RELATED"/>
    <property type="match status" value="1"/>
</dbReference>
<keyword evidence="1 3" id="KW-0547">Nucleotide-binding</keyword>
<feature type="binding site" evidence="3">
    <location>
        <begin position="17"/>
        <end position="22"/>
    </location>
    <ligand>
        <name>ATP</name>
        <dbReference type="ChEBI" id="CHEBI:30616"/>
    </ligand>
</feature>